<feature type="compositionally biased region" description="Basic and acidic residues" evidence="6">
    <location>
        <begin position="1"/>
        <end position="12"/>
    </location>
</feature>
<dbReference type="Proteomes" id="UP001361239">
    <property type="component" value="Unassembled WGS sequence"/>
</dbReference>
<dbReference type="Gene3D" id="3.40.50.150">
    <property type="entry name" value="Vaccinia Virus protein VP39"/>
    <property type="match status" value="1"/>
</dbReference>
<protein>
    <recommendedName>
        <fullName evidence="2">protein-glutamate O-methyltransferase</fullName>
        <ecNumber evidence="2">2.1.1.80</ecNumber>
    </recommendedName>
</protein>
<evidence type="ECO:0000256" key="3">
    <source>
        <dbReference type="ARBA" id="ARBA00022603"/>
    </source>
</evidence>
<evidence type="ECO:0000256" key="5">
    <source>
        <dbReference type="ARBA" id="ARBA00022691"/>
    </source>
</evidence>
<name>A0ABU8S288_9SPHN</name>
<evidence type="ECO:0000256" key="2">
    <source>
        <dbReference type="ARBA" id="ARBA00012534"/>
    </source>
</evidence>
<keyword evidence="5" id="KW-0949">S-adenosyl-L-methionine</keyword>
<evidence type="ECO:0000313" key="8">
    <source>
        <dbReference type="EMBL" id="MEJ5979343.1"/>
    </source>
</evidence>
<evidence type="ECO:0000256" key="6">
    <source>
        <dbReference type="SAM" id="MobiDB-lite"/>
    </source>
</evidence>
<dbReference type="SUPFAM" id="SSF47757">
    <property type="entry name" value="Chemotaxis receptor methyltransferase CheR, N-terminal domain"/>
    <property type="match status" value="1"/>
</dbReference>
<dbReference type="EMBL" id="JBBHJZ010000007">
    <property type="protein sequence ID" value="MEJ5979343.1"/>
    <property type="molecule type" value="Genomic_DNA"/>
</dbReference>
<feature type="region of interest" description="Disordered" evidence="6">
    <location>
        <begin position="1"/>
        <end position="31"/>
    </location>
</feature>
<evidence type="ECO:0000256" key="4">
    <source>
        <dbReference type="ARBA" id="ARBA00022679"/>
    </source>
</evidence>
<evidence type="ECO:0000256" key="1">
    <source>
        <dbReference type="ARBA" id="ARBA00001541"/>
    </source>
</evidence>
<comment type="catalytic activity">
    <reaction evidence="1">
        <text>L-glutamyl-[protein] + S-adenosyl-L-methionine = [protein]-L-glutamate 5-O-methyl ester + S-adenosyl-L-homocysteine</text>
        <dbReference type="Rhea" id="RHEA:24452"/>
        <dbReference type="Rhea" id="RHEA-COMP:10208"/>
        <dbReference type="Rhea" id="RHEA-COMP:10311"/>
        <dbReference type="ChEBI" id="CHEBI:29973"/>
        <dbReference type="ChEBI" id="CHEBI:57856"/>
        <dbReference type="ChEBI" id="CHEBI:59789"/>
        <dbReference type="ChEBI" id="CHEBI:82795"/>
        <dbReference type="EC" id="2.1.1.80"/>
    </reaction>
</comment>
<dbReference type="Pfam" id="PF03705">
    <property type="entry name" value="CheR_N"/>
    <property type="match status" value="1"/>
</dbReference>
<organism evidence="8 9">
    <name type="scientific">Novosphingobium anseongense</name>
    <dbReference type="NCBI Taxonomy" id="3133436"/>
    <lineage>
        <taxon>Bacteria</taxon>
        <taxon>Pseudomonadati</taxon>
        <taxon>Pseudomonadota</taxon>
        <taxon>Alphaproteobacteria</taxon>
        <taxon>Sphingomonadales</taxon>
        <taxon>Sphingomonadaceae</taxon>
        <taxon>Novosphingobium</taxon>
    </lineage>
</organism>
<dbReference type="InterPro" id="IPR050903">
    <property type="entry name" value="Bact_Chemotaxis_MeTrfase"/>
</dbReference>
<sequence>MRRTSSRPDSRRANGARRPVSGKDEPRATHPALTDKEIAQVGRLIYRWTGMIFGENKRYYIERRIGERMARSRMADVATYLGFAGSHLDEREALINAFTINETYFYREEHQLQALSAQILPEIVRSKRPGDAVRIWSMPCSTGEEGYSIAIWLLENWSMVDAYNVEIVGSDVDTAALRHAREGRFGTRSLARLPAKVVDAYFEGERGHRRKIIDDLRESVRFAPANIVDRASLAALGRFDVILCRNLLIYFDDEARRLAVSNLYHSLNPGGFICLGHSESMTRITDLFELVRLEGAIVYRKP</sequence>
<dbReference type="RefSeq" id="WP_339589282.1">
    <property type="nucleotide sequence ID" value="NZ_JBBHJZ010000007.1"/>
</dbReference>
<gene>
    <name evidence="8" type="ORF">WG901_22000</name>
</gene>
<dbReference type="Gene3D" id="1.10.155.10">
    <property type="entry name" value="Chemotaxis receptor methyltransferase CheR, N-terminal domain"/>
    <property type="match status" value="1"/>
</dbReference>
<dbReference type="SMART" id="SM00138">
    <property type="entry name" value="MeTrc"/>
    <property type="match status" value="1"/>
</dbReference>
<dbReference type="EC" id="2.1.1.80" evidence="2"/>
<dbReference type="InterPro" id="IPR022641">
    <property type="entry name" value="CheR_N"/>
</dbReference>
<dbReference type="PANTHER" id="PTHR24422">
    <property type="entry name" value="CHEMOTAXIS PROTEIN METHYLTRANSFERASE"/>
    <property type="match status" value="1"/>
</dbReference>
<dbReference type="InterPro" id="IPR000780">
    <property type="entry name" value="CheR_MeTrfase"/>
</dbReference>
<dbReference type="PRINTS" id="PR00996">
    <property type="entry name" value="CHERMTFRASE"/>
</dbReference>
<dbReference type="InterPro" id="IPR036804">
    <property type="entry name" value="CheR_N_sf"/>
</dbReference>
<comment type="caution">
    <text evidence="8">The sequence shown here is derived from an EMBL/GenBank/DDBJ whole genome shotgun (WGS) entry which is preliminary data.</text>
</comment>
<evidence type="ECO:0000313" key="9">
    <source>
        <dbReference type="Proteomes" id="UP001361239"/>
    </source>
</evidence>
<proteinExistence type="predicted"/>
<feature type="compositionally biased region" description="Basic and acidic residues" evidence="6">
    <location>
        <begin position="21"/>
        <end position="31"/>
    </location>
</feature>
<evidence type="ECO:0000259" key="7">
    <source>
        <dbReference type="PROSITE" id="PS50123"/>
    </source>
</evidence>
<dbReference type="PROSITE" id="PS50123">
    <property type="entry name" value="CHER"/>
    <property type="match status" value="1"/>
</dbReference>
<keyword evidence="3" id="KW-0489">Methyltransferase</keyword>
<dbReference type="Pfam" id="PF01739">
    <property type="entry name" value="CheR"/>
    <property type="match status" value="1"/>
</dbReference>
<dbReference type="SUPFAM" id="SSF53335">
    <property type="entry name" value="S-adenosyl-L-methionine-dependent methyltransferases"/>
    <property type="match status" value="1"/>
</dbReference>
<accession>A0ABU8S288</accession>
<keyword evidence="9" id="KW-1185">Reference proteome</keyword>
<keyword evidence="4" id="KW-0808">Transferase</keyword>
<dbReference type="InterPro" id="IPR029063">
    <property type="entry name" value="SAM-dependent_MTases_sf"/>
</dbReference>
<reference evidence="8 9" key="1">
    <citation type="submission" date="2024-03" db="EMBL/GenBank/DDBJ databases">
        <authorList>
            <person name="Jo J.-H."/>
        </authorList>
    </citation>
    <scope>NUCLEOTIDE SEQUENCE [LARGE SCALE GENOMIC DNA]</scope>
    <source>
        <strain evidence="8 9">PS1R-30</strain>
    </source>
</reference>
<feature type="domain" description="CheR-type methyltransferase" evidence="7">
    <location>
        <begin position="26"/>
        <end position="302"/>
    </location>
</feature>
<dbReference type="PANTHER" id="PTHR24422:SF10">
    <property type="entry name" value="CHEMOTAXIS PROTEIN METHYLTRANSFERASE 2"/>
    <property type="match status" value="1"/>
</dbReference>
<dbReference type="InterPro" id="IPR022642">
    <property type="entry name" value="CheR_C"/>
</dbReference>